<feature type="region of interest" description="Disordered" evidence="1">
    <location>
        <begin position="1"/>
        <end position="25"/>
    </location>
</feature>
<accession>A0A3S5CS88</accession>
<evidence type="ECO:0000256" key="1">
    <source>
        <dbReference type="SAM" id="MobiDB-lite"/>
    </source>
</evidence>
<organism evidence="2 3">
    <name type="scientific">Protopolystoma xenopodis</name>
    <dbReference type="NCBI Taxonomy" id="117903"/>
    <lineage>
        <taxon>Eukaryota</taxon>
        <taxon>Metazoa</taxon>
        <taxon>Spiralia</taxon>
        <taxon>Lophotrochozoa</taxon>
        <taxon>Platyhelminthes</taxon>
        <taxon>Monogenea</taxon>
        <taxon>Polyopisthocotylea</taxon>
        <taxon>Polystomatidea</taxon>
        <taxon>Polystomatidae</taxon>
        <taxon>Protopolystoma</taxon>
    </lineage>
</organism>
<protein>
    <submittedName>
        <fullName evidence="2">Uncharacterized protein</fullName>
    </submittedName>
</protein>
<comment type="caution">
    <text evidence="2">The sequence shown here is derived from an EMBL/GenBank/DDBJ whole genome shotgun (WGS) entry which is preliminary data.</text>
</comment>
<sequence length="71" mass="8013">MQLLGSIRVPSKGYRQQSTDRLFAPPTPAARQLCNETDLSVLPRKPHASANSLTREQSERKRHILMCPLKS</sequence>
<reference evidence="2" key="1">
    <citation type="submission" date="2018-11" db="EMBL/GenBank/DDBJ databases">
        <authorList>
            <consortium name="Pathogen Informatics"/>
        </authorList>
    </citation>
    <scope>NUCLEOTIDE SEQUENCE</scope>
</reference>
<keyword evidence="3" id="KW-1185">Reference proteome</keyword>
<dbReference type="AlphaFoldDB" id="A0A3S5CS88"/>
<name>A0A3S5CS88_9PLAT</name>
<proteinExistence type="predicted"/>
<dbReference type="Proteomes" id="UP000784294">
    <property type="component" value="Unassembled WGS sequence"/>
</dbReference>
<evidence type="ECO:0000313" key="2">
    <source>
        <dbReference type="EMBL" id="VEL43904.1"/>
    </source>
</evidence>
<dbReference type="EMBL" id="CAAALY010286626">
    <property type="protein sequence ID" value="VEL43904.1"/>
    <property type="molecule type" value="Genomic_DNA"/>
</dbReference>
<gene>
    <name evidence="2" type="ORF">PXEA_LOCUS37344</name>
</gene>
<evidence type="ECO:0000313" key="3">
    <source>
        <dbReference type="Proteomes" id="UP000784294"/>
    </source>
</evidence>